<dbReference type="EMBL" id="LCNU01000015">
    <property type="protein sequence ID" value="KKU63951.1"/>
    <property type="molecule type" value="Genomic_DNA"/>
</dbReference>
<organism evidence="3 4">
    <name type="scientific">Candidatus Amesbacteria bacterium GW2011_GWC1_47_15</name>
    <dbReference type="NCBI Taxonomy" id="1618364"/>
    <lineage>
        <taxon>Bacteria</taxon>
        <taxon>Candidatus Amesiibacteriota</taxon>
    </lineage>
</organism>
<dbReference type="Gene3D" id="3.30.428.10">
    <property type="entry name" value="HIT-like"/>
    <property type="match status" value="1"/>
</dbReference>
<proteinExistence type="predicted"/>
<sequence>MNEKDDFSTDNQLNLRLRGGYEKLAEKILKNGCPFCNLKEKYILAEKDGLVLTVNIFPYIDGQLMVIPRRHIKSFEEVTVEETVTNYFLSQLAITLLREELGVKGVWMLLRDGGLGSESGKTVEHLHWNILPYTDSLNTWHHQELSVTPAEMAVRLRSKIDK</sequence>
<protein>
    <submittedName>
        <fullName evidence="3">Histidine triad (HIT) protein</fullName>
    </submittedName>
</protein>
<dbReference type="AlphaFoldDB" id="A0A0G1S3J1"/>
<accession>A0A0G1S3J1</accession>
<reference evidence="3 4" key="1">
    <citation type="journal article" date="2015" name="Nature">
        <title>rRNA introns, odd ribosomes, and small enigmatic genomes across a large radiation of phyla.</title>
        <authorList>
            <person name="Brown C.T."/>
            <person name="Hug L.A."/>
            <person name="Thomas B.C."/>
            <person name="Sharon I."/>
            <person name="Castelle C.J."/>
            <person name="Singh A."/>
            <person name="Wilkins M.J."/>
            <person name="Williams K.H."/>
            <person name="Banfield J.F."/>
        </authorList>
    </citation>
    <scope>NUCLEOTIDE SEQUENCE [LARGE SCALE GENOMIC DNA]</scope>
</reference>
<dbReference type="PANTHER" id="PTHR42997">
    <property type="entry name" value="HIT FAMILY HYDROLASE"/>
    <property type="match status" value="1"/>
</dbReference>
<gene>
    <name evidence="3" type="ORF">UX86_C0015G0041</name>
</gene>
<dbReference type="SUPFAM" id="SSF54197">
    <property type="entry name" value="HIT-like"/>
    <property type="match status" value="1"/>
</dbReference>
<dbReference type="Pfam" id="PF01230">
    <property type="entry name" value="HIT"/>
    <property type="match status" value="1"/>
</dbReference>
<dbReference type="STRING" id="1618364.UX86_C0015G0041"/>
<dbReference type="InterPro" id="IPR011146">
    <property type="entry name" value="HIT-like"/>
</dbReference>
<feature type="domain" description="HIT" evidence="2">
    <location>
        <begin position="31"/>
        <end position="140"/>
    </location>
</feature>
<evidence type="ECO:0000259" key="2">
    <source>
        <dbReference type="PROSITE" id="PS51084"/>
    </source>
</evidence>
<evidence type="ECO:0000256" key="1">
    <source>
        <dbReference type="PROSITE-ProRule" id="PRU00464"/>
    </source>
</evidence>
<comment type="caution">
    <text evidence="3">The sequence shown here is derived from an EMBL/GenBank/DDBJ whole genome shotgun (WGS) entry which is preliminary data.</text>
</comment>
<dbReference type="PROSITE" id="PS51084">
    <property type="entry name" value="HIT_2"/>
    <property type="match status" value="1"/>
</dbReference>
<dbReference type="Proteomes" id="UP000034502">
    <property type="component" value="Unassembled WGS sequence"/>
</dbReference>
<dbReference type="PANTHER" id="PTHR42997:SF1">
    <property type="entry name" value="AP-4-A PHOSPHORYLASE"/>
    <property type="match status" value="1"/>
</dbReference>
<comment type="caution">
    <text evidence="1">Lacks conserved residue(s) required for the propagation of feature annotation.</text>
</comment>
<name>A0A0G1S3J1_9BACT</name>
<evidence type="ECO:0000313" key="3">
    <source>
        <dbReference type="EMBL" id="KKU63951.1"/>
    </source>
</evidence>
<evidence type="ECO:0000313" key="4">
    <source>
        <dbReference type="Proteomes" id="UP000034502"/>
    </source>
</evidence>
<dbReference type="InterPro" id="IPR036265">
    <property type="entry name" value="HIT-like_sf"/>
</dbReference>
<dbReference type="GO" id="GO:0003824">
    <property type="term" value="F:catalytic activity"/>
    <property type="evidence" value="ECO:0007669"/>
    <property type="project" value="InterPro"/>
</dbReference>
<dbReference type="InterPro" id="IPR052908">
    <property type="entry name" value="AP-4-A_phosphorylase"/>
</dbReference>